<reference evidence="3 4" key="1">
    <citation type="submission" date="2017-08" db="EMBL/GenBank/DDBJ databases">
        <title>Infants hospitalized years apart are colonized by the same room-sourced microbial strains.</title>
        <authorList>
            <person name="Brooks B."/>
            <person name="Olm M.R."/>
            <person name="Firek B.A."/>
            <person name="Baker R."/>
            <person name="Thomas B.C."/>
            <person name="Morowitz M.J."/>
            <person name="Banfield J.F."/>
        </authorList>
    </citation>
    <scope>NUCLEOTIDE SEQUENCE [LARGE SCALE GENOMIC DNA]</scope>
    <source>
        <strain evidence="3">S2_005_002_R2_29</strain>
    </source>
</reference>
<dbReference type="AlphaFoldDB" id="A0A2W5N5D4"/>
<evidence type="ECO:0000313" key="3">
    <source>
        <dbReference type="EMBL" id="PZQ45965.1"/>
    </source>
</evidence>
<feature type="region of interest" description="Disordered" evidence="1">
    <location>
        <begin position="33"/>
        <end position="59"/>
    </location>
</feature>
<protein>
    <submittedName>
        <fullName evidence="3">Uncharacterized protein</fullName>
    </submittedName>
</protein>
<evidence type="ECO:0000313" key="4">
    <source>
        <dbReference type="Proteomes" id="UP000249417"/>
    </source>
</evidence>
<evidence type="ECO:0000256" key="1">
    <source>
        <dbReference type="SAM" id="MobiDB-lite"/>
    </source>
</evidence>
<accession>A0A2W5N5D4</accession>
<gene>
    <name evidence="3" type="ORF">DI551_06070</name>
</gene>
<feature type="signal peptide" evidence="2">
    <location>
        <begin position="1"/>
        <end position="25"/>
    </location>
</feature>
<organism evidence="3 4">
    <name type="scientific">Micavibrio aeruginosavorus</name>
    <dbReference type="NCBI Taxonomy" id="349221"/>
    <lineage>
        <taxon>Bacteria</taxon>
        <taxon>Pseudomonadati</taxon>
        <taxon>Bdellovibrionota</taxon>
        <taxon>Bdellovibrionia</taxon>
        <taxon>Bdellovibrionales</taxon>
        <taxon>Pseudobdellovibrionaceae</taxon>
        <taxon>Micavibrio</taxon>
    </lineage>
</organism>
<dbReference type="EMBL" id="QFQB01000035">
    <property type="protein sequence ID" value="PZQ45965.1"/>
    <property type="molecule type" value="Genomic_DNA"/>
</dbReference>
<proteinExistence type="predicted"/>
<comment type="caution">
    <text evidence="3">The sequence shown here is derived from an EMBL/GenBank/DDBJ whole genome shotgun (WGS) entry which is preliminary data.</text>
</comment>
<dbReference type="Proteomes" id="UP000249417">
    <property type="component" value="Unassembled WGS sequence"/>
</dbReference>
<evidence type="ECO:0000256" key="2">
    <source>
        <dbReference type="SAM" id="SignalP"/>
    </source>
</evidence>
<feature type="chain" id="PRO_5016147061" evidence="2">
    <location>
        <begin position="26"/>
        <end position="109"/>
    </location>
</feature>
<sequence length="109" mass="11454">MVGMKKTLVSLFVAFSLLTGPMAHAAEVKCEGDTCQTSEQVKKKADGTQQDNDKMAKGGHHCCSHVSALPDSTINKSAPDAANRTSFILEHDAIASVVIGPPLKPPSHA</sequence>
<feature type="compositionally biased region" description="Basic and acidic residues" evidence="1">
    <location>
        <begin position="40"/>
        <end position="56"/>
    </location>
</feature>
<name>A0A2W5N5D4_9BACT</name>
<keyword evidence="2" id="KW-0732">Signal</keyword>